<keyword evidence="2" id="KW-1133">Transmembrane helix</keyword>
<dbReference type="EMBL" id="MZGV01000052">
    <property type="protein sequence ID" value="OPJ59009.1"/>
    <property type="molecule type" value="Genomic_DNA"/>
</dbReference>
<evidence type="ECO:0000256" key="1">
    <source>
        <dbReference type="ARBA" id="ARBA00005662"/>
    </source>
</evidence>
<proteinExistence type="inferred from homology"/>
<keyword evidence="5" id="KW-1185">Reference proteome</keyword>
<comment type="similarity">
    <text evidence="1">Belongs to the CapA family.</text>
</comment>
<reference evidence="4 5" key="1">
    <citation type="submission" date="2017-03" db="EMBL/GenBank/DDBJ databases">
        <title>Genome sequence of Clostridium oryzae DSM 28571.</title>
        <authorList>
            <person name="Poehlein A."/>
            <person name="Daniel R."/>
        </authorList>
    </citation>
    <scope>NUCLEOTIDE SEQUENCE [LARGE SCALE GENOMIC DNA]</scope>
    <source>
        <strain evidence="4 5">DSM 28571</strain>
    </source>
</reference>
<dbReference type="PANTHER" id="PTHR33393">
    <property type="entry name" value="POLYGLUTAMINE SYNTHESIS ACCESSORY PROTEIN RV0574C-RELATED"/>
    <property type="match status" value="1"/>
</dbReference>
<dbReference type="RefSeq" id="WP_079426852.1">
    <property type="nucleotide sequence ID" value="NZ_MZGV01000052.1"/>
</dbReference>
<sequence length="390" mass="44026">MSNFKSPKFKYVILLLSLILLLISCTTLYIYIRTNSYKKTHSISSNLTTSNSIKNTKAHAKSNFIAKTGVNKLEHKALPKTTKITISAVGDCTIGTDPKFNQSTSLPAVVKRNGNSKYYLFKNVRSIFRKDNITIANLETTFTTSNNRQIKKFTFKGNPAFAASIPTASIDGVNISNNHIHDFGVQGFKDTISTLKKFKIPYFGEGNVWETKYKNIRIAFLGYTGWSNSPSFLRKLTSDIRKYKSREDIVIVTFHWGIERTYTPNSTQRSIAHTAIDAGATLVIGHHPHVLQSVEQYKGKYICYSLGNFCFGGNSNPPDKDTMIFQTRLTFKDKKLITNKIRVIPCSISSVSGYNNYCPTPLSGYNKKRVLSKINRLNIHMKFKLGTKFK</sequence>
<dbReference type="AlphaFoldDB" id="A0A1V4IGG2"/>
<dbReference type="PROSITE" id="PS51257">
    <property type="entry name" value="PROKAR_LIPOPROTEIN"/>
    <property type="match status" value="1"/>
</dbReference>
<dbReference type="PANTHER" id="PTHR33393:SF11">
    <property type="entry name" value="POLYGLUTAMINE SYNTHESIS ACCESSORY PROTEIN RV0574C-RELATED"/>
    <property type="match status" value="1"/>
</dbReference>
<dbReference type="OrthoDB" id="9810906at2"/>
<accession>A0A1V4IGG2</accession>
<dbReference type="InterPro" id="IPR029052">
    <property type="entry name" value="Metallo-depent_PP-like"/>
</dbReference>
<evidence type="ECO:0000313" key="5">
    <source>
        <dbReference type="Proteomes" id="UP000190080"/>
    </source>
</evidence>
<dbReference type="InterPro" id="IPR052169">
    <property type="entry name" value="CW_Biosynth-Accessory"/>
</dbReference>
<keyword evidence="2" id="KW-0472">Membrane</keyword>
<dbReference type="SUPFAM" id="SSF56300">
    <property type="entry name" value="Metallo-dependent phosphatases"/>
    <property type="match status" value="1"/>
</dbReference>
<feature type="transmembrane region" description="Helical" evidence="2">
    <location>
        <begin position="12"/>
        <end position="32"/>
    </location>
</feature>
<dbReference type="Gene3D" id="3.60.21.10">
    <property type="match status" value="1"/>
</dbReference>
<evidence type="ECO:0000256" key="2">
    <source>
        <dbReference type="SAM" id="Phobius"/>
    </source>
</evidence>
<feature type="domain" description="Capsule synthesis protein CapA" evidence="3">
    <location>
        <begin position="85"/>
        <end position="313"/>
    </location>
</feature>
<dbReference type="Pfam" id="PF09587">
    <property type="entry name" value="PGA_cap"/>
    <property type="match status" value="1"/>
</dbReference>
<evidence type="ECO:0000313" key="4">
    <source>
        <dbReference type="EMBL" id="OPJ59009.1"/>
    </source>
</evidence>
<dbReference type="STRING" id="1450648.CLORY_34990"/>
<comment type="caution">
    <text evidence="4">The sequence shown here is derived from an EMBL/GenBank/DDBJ whole genome shotgun (WGS) entry which is preliminary data.</text>
</comment>
<dbReference type="CDD" id="cd07381">
    <property type="entry name" value="MPP_CapA"/>
    <property type="match status" value="1"/>
</dbReference>
<dbReference type="InterPro" id="IPR019079">
    <property type="entry name" value="Capsule_synth_CapA"/>
</dbReference>
<evidence type="ECO:0000259" key="3">
    <source>
        <dbReference type="SMART" id="SM00854"/>
    </source>
</evidence>
<protein>
    <submittedName>
        <fullName evidence="4">Capsule biosynthesis protein CapA</fullName>
    </submittedName>
</protein>
<dbReference type="SMART" id="SM00854">
    <property type="entry name" value="PGA_cap"/>
    <property type="match status" value="1"/>
</dbReference>
<keyword evidence="2" id="KW-0812">Transmembrane</keyword>
<organism evidence="4 5">
    <name type="scientific">Clostridium oryzae</name>
    <dbReference type="NCBI Taxonomy" id="1450648"/>
    <lineage>
        <taxon>Bacteria</taxon>
        <taxon>Bacillati</taxon>
        <taxon>Bacillota</taxon>
        <taxon>Clostridia</taxon>
        <taxon>Eubacteriales</taxon>
        <taxon>Clostridiaceae</taxon>
        <taxon>Clostridium</taxon>
    </lineage>
</organism>
<dbReference type="Proteomes" id="UP000190080">
    <property type="component" value="Unassembled WGS sequence"/>
</dbReference>
<gene>
    <name evidence="4" type="primary">capA</name>
    <name evidence="4" type="ORF">CLORY_34990</name>
</gene>
<name>A0A1V4IGG2_9CLOT</name>